<gene>
    <name evidence="2" type="ORF">INE88_03493</name>
    <name evidence="3" type="ORF">NCTC11155_01364</name>
</gene>
<dbReference type="OrthoDB" id="9795513at2"/>
<dbReference type="EMBL" id="UFSX01000001">
    <property type="protein sequence ID" value="SUV29381.1"/>
    <property type="molecule type" value="Genomic_DNA"/>
</dbReference>
<evidence type="ECO:0000313" key="3">
    <source>
        <dbReference type="EMBL" id="SUV29381.1"/>
    </source>
</evidence>
<dbReference type="EMBL" id="CP072227">
    <property type="protein sequence ID" value="QUT46658.1"/>
    <property type="molecule type" value="Genomic_DNA"/>
</dbReference>
<dbReference type="KEGG" id="beg:INE88_03493"/>
<dbReference type="AlphaFoldDB" id="A0A380YP33"/>
<dbReference type="InterPro" id="IPR014710">
    <property type="entry name" value="RmlC-like_jellyroll"/>
</dbReference>
<dbReference type="InterPro" id="IPR011051">
    <property type="entry name" value="RmlC_Cupin_sf"/>
</dbReference>
<dbReference type="Proteomes" id="UP000254424">
    <property type="component" value="Unassembled WGS sequence"/>
</dbReference>
<name>A0A380YP33_9BACE</name>
<proteinExistence type="predicted"/>
<organism evidence="3 4">
    <name type="scientific">Bacteroides eggerthii</name>
    <dbReference type="NCBI Taxonomy" id="28111"/>
    <lineage>
        <taxon>Bacteria</taxon>
        <taxon>Pseudomonadati</taxon>
        <taxon>Bacteroidota</taxon>
        <taxon>Bacteroidia</taxon>
        <taxon>Bacteroidales</taxon>
        <taxon>Bacteroidaceae</taxon>
        <taxon>Bacteroides</taxon>
    </lineage>
</organism>
<dbReference type="Gene3D" id="2.60.120.10">
    <property type="entry name" value="Jelly Rolls"/>
    <property type="match status" value="2"/>
</dbReference>
<accession>A0A380YP33</accession>
<dbReference type="STRING" id="483216.BACEGG_02473"/>
<evidence type="ECO:0000313" key="4">
    <source>
        <dbReference type="Proteomes" id="UP000254424"/>
    </source>
</evidence>
<evidence type="ECO:0000259" key="1">
    <source>
        <dbReference type="Pfam" id="PF05523"/>
    </source>
</evidence>
<reference evidence="2" key="2">
    <citation type="journal article" date="2021" name="PLoS Genet.">
        <title>Mobile Type VI secretion system loci of the gut Bacteroidales display extensive intra-ecosystem transfer, multi-species spread and geographical clustering.</title>
        <authorList>
            <person name="Garcia-Bayona L."/>
            <person name="Coyne M.J."/>
            <person name="Comstock L.E."/>
        </authorList>
    </citation>
    <scope>NUCLEOTIDE SEQUENCE</scope>
    <source>
        <strain evidence="2">CL11T00C20</strain>
    </source>
</reference>
<dbReference type="InterPro" id="IPR008894">
    <property type="entry name" value="QdtA_cupin_dom"/>
</dbReference>
<feature type="domain" description="Sugar 3,4-ketoisomerase QdtA cupin" evidence="1">
    <location>
        <begin position="4"/>
        <end position="129"/>
    </location>
</feature>
<dbReference type="CDD" id="cd20292">
    <property type="entry name" value="cupin_QdtA-like"/>
    <property type="match status" value="2"/>
</dbReference>
<sequence>MEEKSKIIELPKILDKRGNLSFIESLRHIPFEIKRAHWIYDVPGGQTRGGHAYIETQEFIVAMSGSFDVILHEHGGNKTVSLNRSYYGLYVPAGTWRELCNFSTNSLALVLSSTYFDVTDYIDNYKVYQGRAYSKVLTKNDLSGQVLAMQCYDARKTSVFDCTLLELDKHTSELGNLSVVENLHSIPFDIKRSYYLYDIPGGQSRGAHAHKELQQFIVSVGGSFDITLDDGYNRRTFTLNRPYYGLLIPPGIWRDLVNFSAGATCLVLASEHYNEKDYIRHYEDYLNFKIERT</sequence>
<feature type="domain" description="Sugar 3,4-ketoisomerase QdtA cupin" evidence="1">
    <location>
        <begin position="161"/>
        <end position="288"/>
    </location>
</feature>
<evidence type="ECO:0000313" key="2">
    <source>
        <dbReference type="EMBL" id="QUT46658.1"/>
    </source>
</evidence>
<protein>
    <submittedName>
        <fullName evidence="3">Putative WxcM-like protein</fullName>
    </submittedName>
    <submittedName>
        <fullName evidence="2">WxcM-like, C-terminal</fullName>
    </submittedName>
</protein>
<dbReference type="Pfam" id="PF05523">
    <property type="entry name" value="FdtA"/>
    <property type="match status" value="2"/>
</dbReference>
<reference evidence="3 4" key="1">
    <citation type="submission" date="2018-06" db="EMBL/GenBank/DDBJ databases">
        <authorList>
            <consortium name="Pathogen Informatics"/>
            <person name="Doyle S."/>
        </authorList>
    </citation>
    <scope>NUCLEOTIDE SEQUENCE [LARGE SCALE GENOMIC DNA]</scope>
    <source>
        <strain evidence="3 4">NCTC11155</strain>
    </source>
</reference>
<dbReference type="SUPFAM" id="SSF51182">
    <property type="entry name" value="RmlC-like cupins"/>
    <property type="match status" value="2"/>
</dbReference>
<dbReference type="Proteomes" id="UP000679226">
    <property type="component" value="Chromosome"/>
</dbReference>